<evidence type="ECO:0000256" key="1">
    <source>
        <dbReference type="SAM" id="Coils"/>
    </source>
</evidence>
<proteinExistence type="predicted"/>
<organism evidence="4 5">
    <name type="scientific">Pistricoccus aurantiacus</name>
    <dbReference type="NCBI Taxonomy" id="1883414"/>
    <lineage>
        <taxon>Bacteria</taxon>
        <taxon>Pseudomonadati</taxon>
        <taxon>Pseudomonadota</taxon>
        <taxon>Gammaproteobacteria</taxon>
        <taxon>Oceanospirillales</taxon>
        <taxon>Halomonadaceae</taxon>
        <taxon>Pistricoccus</taxon>
    </lineage>
</organism>
<dbReference type="Proteomes" id="UP000321272">
    <property type="component" value="Chromosome"/>
</dbReference>
<dbReference type="InterPro" id="IPR018968">
    <property type="entry name" value="Phasin"/>
</dbReference>
<dbReference type="KEGG" id="paur:FGL86_17720"/>
<keyword evidence="5" id="KW-1185">Reference proteome</keyword>
<dbReference type="Pfam" id="PF09361">
    <property type="entry name" value="Phasin_2"/>
    <property type="match status" value="1"/>
</dbReference>
<dbReference type="OrthoDB" id="5796765at2"/>
<dbReference type="EMBL" id="CP042382">
    <property type="protein sequence ID" value="QEA40732.1"/>
    <property type="molecule type" value="Genomic_DNA"/>
</dbReference>
<dbReference type="RefSeq" id="WP_147185997.1">
    <property type="nucleotide sequence ID" value="NZ_CP042382.1"/>
</dbReference>
<feature type="region of interest" description="Disordered" evidence="2">
    <location>
        <begin position="103"/>
        <end position="156"/>
    </location>
</feature>
<feature type="compositionally biased region" description="Polar residues" evidence="2">
    <location>
        <begin position="103"/>
        <end position="112"/>
    </location>
</feature>
<evidence type="ECO:0000313" key="5">
    <source>
        <dbReference type="Proteomes" id="UP000321272"/>
    </source>
</evidence>
<feature type="domain" description="Phasin" evidence="3">
    <location>
        <begin position="22"/>
        <end position="112"/>
    </location>
</feature>
<dbReference type="AlphaFoldDB" id="A0A5B8SU72"/>
<name>A0A5B8SU72_9GAMM</name>
<evidence type="ECO:0000256" key="2">
    <source>
        <dbReference type="SAM" id="MobiDB-lite"/>
    </source>
</evidence>
<evidence type="ECO:0000313" key="4">
    <source>
        <dbReference type="EMBL" id="QEA40732.1"/>
    </source>
</evidence>
<protein>
    <submittedName>
        <fullName evidence="4">Phasin family protein</fullName>
    </submittedName>
</protein>
<sequence>MANTDIKANYEKANQQFESVFFGPARAYANMMLDYTEKLANAQQEALRVYSELGFQQARAALQVKNAEDLRSYVEEQQKAAKEAGEQMKTDAEKVVSISKDFMQQSQELTQDSMKRGQEVAQENMQKGQQQAQEAMQRGEQQVEDSAKNVKASSKK</sequence>
<feature type="coiled-coil region" evidence="1">
    <location>
        <begin position="25"/>
        <end position="87"/>
    </location>
</feature>
<feature type="compositionally biased region" description="Low complexity" evidence="2">
    <location>
        <begin position="121"/>
        <end position="140"/>
    </location>
</feature>
<gene>
    <name evidence="4" type="ORF">FGL86_17720</name>
</gene>
<accession>A0A5B8SU72</accession>
<evidence type="ECO:0000259" key="3">
    <source>
        <dbReference type="Pfam" id="PF09361"/>
    </source>
</evidence>
<reference evidence="4 5" key="1">
    <citation type="submission" date="2019-06" db="EMBL/GenBank/DDBJ databases">
        <title>Genome analyses of bacteria isolated from kimchi.</title>
        <authorList>
            <person name="Lee S."/>
            <person name="Ahn S."/>
            <person name="Roh S."/>
        </authorList>
    </citation>
    <scope>NUCLEOTIDE SEQUENCE [LARGE SCALE GENOMIC DNA]</scope>
    <source>
        <strain evidence="4 5">CBA4606</strain>
    </source>
</reference>
<keyword evidence="1" id="KW-0175">Coiled coil</keyword>